<proteinExistence type="inferred from homology"/>
<comment type="cofactor">
    <cofactor evidence="1">
        <name>Mg(2+)</name>
        <dbReference type="ChEBI" id="CHEBI:18420"/>
    </cofactor>
</comment>
<dbReference type="InterPro" id="IPR027417">
    <property type="entry name" value="P-loop_NTPase"/>
</dbReference>
<dbReference type="Gene3D" id="6.10.280.40">
    <property type="match status" value="1"/>
</dbReference>
<evidence type="ECO:0000313" key="10">
    <source>
        <dbReference type="Proteomes" id="UP001634007"/>
    </source>
</evidence>
<sequence>MATPAPDDFRNHIAVAKAALSATASVTATMMVVRSVVQSFLPRELRGFLFSGIRGFLSRFSNEMTMVIDEYDGINPNELFQAAQVFLPAKQFPSMRRVRVSKPVKEDDLTLAMDQNQVLVDTFAGIKLKWVFASREVGSGNHGLNSPASREVQFFELTFHKKHEEVVRKSYLPFIVSQARSMKQEKKTLKLYTVSFDCGYGDTWSPVNLDHPATFETLAMDLELKKKLIDDLERFVARKDYYRRVGKVWKRGYLLYGPPGTGKSSLVAAMANHLKFDIYDLELSGLQGDADLRSLLINTGNQSILVVEDIDCIVKLQDRMSETQVAGASATSTVSFQENQVTLSGFLNFIDGLWSSCGDERIIVFTTNHKERLDSALLRPGRMDLHIPMSYCTPCGFRLLAFNYLGIDHHELFIRIESLLEKARVTPAEVAEQLLKNNEPEVALRDMVTFLVDHKREENEEAI</sequence>
<comment type="catalytic activity">
    <reaction evidence="6">
        <text>ATP + H2O = ADP + phosphate + H(+)</text>
        <dbReference type="Rhea" id="RHEA:13065"/>
        <dbReference type="ChEBI" id="CHEBI:15377"/>
        <dbReference type="ChEBI" id="CHEBI:15378"/>
        <dbReference type="ChEBI" id="CHEBI:30616"/>
        <dbReference type="ChEBI" id="CHEBI:43474"/>
        <dbReference type="ChEBI" id="CHEBI:456216"/>
    </reaction>
</comment>
<keyword evidence="3" id="KW-0378">Hydrolase</keyword>
<dbReference type="Pfam" id="PF00004">
    <property type="entry name" value="AAA"/>
    <property type="match status" value="1"/>
</dbReference>
<evidence type="ECO:0000256" key="2">
    <source>
        <dbReference type="ARBA" id="ARBA00007448"/>
    </source>
</evidence>
<evidence type="ECO:0000256" key="7">
    <source>
        <dbReference type="RuleBase" id="RU003651"/>
    </source>
</evidence>
<evidence type="ECO:0000256" key="5">
    <source>
        <dbReference type="ARBA" id="ARBA00022842"/>
    </source>
</evidence>
<dbReference type="GO" id="GO:0016787">
    <property type="term" value="F:hydrolase activity"/>
    <property type="evidence" value="ECO:0007669"/>
    <property type="project" value="UniProtKB-KW"/>
</dbReference>
<keyword evidence="4 7" id="KW-0067">ATP-binding</keyword>
<dbReference type="EMBL" id="JBJKBG010000010">
    <property type="protein sequence ID" value="KAL3720438.1"/>
    <property type="molecule type" value="Genomic_DNA"/>
</dbReference>
<dbReference type="Pfam" id="PF14363">
    <property type="entry name" value="AAA_assoc"/>
    <property type="match status" value="1"/>
</dbReference>
<dbReference type="InterPro" id="IPR050747">
    <property type="entry name" value="Mitochondrial_chaperone_BCS1"/>
</dbReference>
<keyword evidence="10" id="KW-1185">Reference proteome</keyword>
<evidence type="ECO:0000313" key="9">
    <source>
        <dbReference type="EMBL" id="KAL3720438.1"/>
    </source>
</evidence>
<dbReference type="PANTHER" id="PTHR23070">
    <property type="entry name" value="BCS1 AAA-TYPE ATPASE"/>
    <property type="match status" value="1"/>
</dbReference>
<evidence type="ECO:0000256" key="1">
    <source>
        <dbReference type="ARBA" id="ARBA00001946"/>
    </source>
</evidence>
<name>A0ABD3J282_EUCGL</name>
<dbReference type="SMART" id="SM00382">
    <property type="entry name" value="AAA"/>
    <property type="match status" value="1"/>
</dbReference>
<gene>
    <name evidence="9" type="ORF">ACJRO7_005284</name>
</gene>
<dbReference type="InterPro" id="IPR003960">
    <property type="entry name" value="ATPase_AAA_CS"/>
</dbReference>
<dbReference type="PROSITE" id="PS00674">
    <property type="entry name" value="AAA"/>
    <property type="match status" value="1"/>
</dbReference>
<organism evidence="9 10">
    <name type="scientific">Eucalyptus globulus</name>
    <name type="common">Tasmanian blue gum</name>
    <dbReference type="NCBI Taxonomy" id="34317"/>
    <lineage>
        <taxon>Eukaryota</taxon>
        <taxon>Viridiplantae</taxon>
        <taxon>Streptophyta</taxon>
        <taxon>Embryophyta</taxon>
        <taxon>Tracheophyta</taxon>
        <taxon>Spermatophyta</taxon>
        <taxon>Magnoliopsida</taxon>
        <taxon>eudicotyledons</taxon>
        <taxon>Gunneridae</taxon>
        <taxon>Pentapetalae</taxon>
        <taxon>rosids</taxon>
        <taxon>malvids</taxon>
        <taxon>Myrtales</taxon>
        <taxon>Myrtaceae</taxon>
        <taxon>Myrtoideae</taxon>
        <taxon>Eucalypteae</taxon>
        <taxon>Eucalyptus</taxon>
    </lineage>
</organism>
<reference evidence="9 10" key="1">
    <citation type="submission" date="2024-11" db="EMBL/GenBank/DDBJ databases">
        <title>Chromosome-level genome assembly of Eucalyptus globulus Labill. provides insights into its genome evolution.</title>
        <authorList>
            <person name="Li X."/>
        </authorList>
    </citation>
    <scope>NUCLEOTIDE SEQUENCE [LARGE SCALE GENOMIC DNA]</scope>
    <source>
        <strain evidence="9">CL2024</strain>
        <tissue evidence="9">Fresh tender leaves</tissue>
    </source>
</reference>
<dbReference type="InterPro" id="IPR003959">
    <property type="entry name" value="ATPase_AAA_core"/>
</dbReference>
<evidence type="ECO:0000256" key="3">
    <source>
        <dbReference type="ARBA" id="ARBA00022801"/>
    </source>
</evidence>
<dbReference type="CDD" id="cd19510">
    <property type="entry name" value="RecA-like_BCS1"/>
    <property type="match status" value="1"/>
</dbReference>
<accession>A0ABD3J282</accession>
<keyword evidence="5" id="KW-0460">Magnesium</keyword>
<evidence type="ECO:0000256" key="6">
    <source>
        <dbReference type="ARBA" id="ARBA00049360"/>
    </source>
</evidence>
<dbReference type="InterPro" id="IPR058017">
    <property type="entry name" value="At3g28540-like_C"/>
</dbReference>
<evidence type="ECO:0000259" key="8">
    <source>
        <dbReference type="SMART" id="SM00382"/>
    </source>
</evidence>
<comment type="caution">
    <text evidence="9">The sequence shown here is derived from an EMBL/GenBank/DDBJ whole genome shotgun (WGS) entry which is preliminary data.</text>
</comment>
<dbReference type="Gene3D" id="3.40.50.300">
    <property type="entry name" value="P-loop containing nucleotide triphosphate hydrolases"/>
    <property type="match status" value="1"/>
</dbReference>
<dbReference type="GO" id="GO:0006950">
    <property type="term" value="P:response to stress"/>
    <property type="evidence" value="ECO:0007669"/>
    <property type="project" value="UniProtKB-ARBA"/>
</dbReference>
<dbReference type="Pfam" id="PF25568">
    <property type="entry name" value="AAA_lid_At3g28540"/>
    <property type="match status" value="1"/>
</dbReference>
<feature type="domain" description="AAA+ ATPase" evidence="8">
    <location>
        <begin position="249"/>
        <end position="393"/>
    </location>
</feature>
<dbReference type="SUPFAM" id="SSF52540">
    <property type="entry name" value="P-loop containing nucleoside triphosphate hydrolases"/>
    <property type="match status" value="1"/>
</dbReference>
<dbReference type="AlphaFoldDB" id="A0ABD3J282"/>
<comment type="similarity">
    <text evidence="2">Belongs to the AAA ATPase family. BCS1 subfamily.</text>
</comment>
<dbReference type="InterPro" id="IPR003593">
    <property type="entry name" value="AAA+_ATPase"/>
</dbReference>
<dbReference type="GO" id="GO:0005524">
    <property type="term" value="F:ATP binding"/>
    <property type="evidence" value="ECO:0007669"/>
    <property type="project" value="UniProtKB-KW"/>
</dbReference>
<evidence type="ECO:0000256" key="4">
    <source>
        <dbReference type="ARBA" id="ARBA00022840"/>
    </source>
</evidence>
<dbReference type="InterPro" id="IPR025753">
    <property type="entry name" value="AAA_N_dom"/>
</dbReference>
<dbReference type="Proteomes" id="UP001634007">
    <property type="component" value="Unassembled WGS sequence"/>
</dbReference>
<keyword evidence="7" id="KW-0547">Nucleotide-binding</keyword>
<protein>
    <recommendedName>
        <fullName evidence="8">AAA+ ATPase domain-containing protein</fullName>
    </recommendedName>
</protein>